<reference evidence="2 3" key="1">
    <citation type="submission" date="2014-08" db="EMBL/GenBank/DDBJ databases">
        <title>Complete genome sequence of Corynebacterium phocae M408/89/1(T)(=DSM 44612(T)), isolated from the common seal (Phoca vitulina).</title>
        <authorList>
            <person name="Ruckert C."/>
            <person name="Albersmeier A."/>
            <person name="Winkler A."/>
            <person name="Kalinowski J."/>
        </authorList>
    </citation>
    <scope>NUCLEOTIDE SEQUENCE [LARGE SCALE GENOMIC DNA]</scope>
    <source>
        <strain evidence="2 3">M408/89/1</strain>
    </source>
</reference>
<protein>
    <recommendedName>
        <fullName evidence="4">SPOR domain-containing protein</fullName>
    </recommendedName>
</protein>
<keyword evidence="3" id="KW-1185">Reference proteome</keyword>
<accession>A0A1L7D1X3</accession>
<dbReference type="STRING" id="161895.CPHO_03820"/>
<organism evidence="2 3">
    <name type="scientific">Corynebacterium phocae</name>
    <dbReference type="NCBI Taxonomy" id="161895"/>
    <lineage>
        <taxon>Bacteria</taxon>
        <taxon>Bacillati</taxon>
        <taxon>Actinomycetota</taxon>
        <taxon>Actinomycetes</taxon>
        <taxon>Mycobacteriales</taxon>
        <taxon>Corynebacteriaceae</taxon>
        <taxon>Corynebacterium</taxon>
    </lineage>
</organism>
<evidence type="ECO:0008006" key="4">
    <source>
        <dbReference type="Google" id="ProtNLM"/>
    </source>
</evidence>
<dbReference type="OrthoDB" id="3268477at2"/>
<evidence type="ECO:0000256" key="1">
    <source>
        <dbReference type="SAM" id="MobiDB-lite"/>
    </source>
</evidence>
<feature type="compositionally biased region" description="Acidic residues" evidence="1">
    <location>
        <begin position="52"/>
        <end position="63"/>
    </location>
</feature>
<evidence type="ECO:0000313" key="2">
    <source>
        <dbReference type="EMBL" id="APT92156.1"/>
    </source>
</evidence>
<dbReference type="KEGG" id="cpho:CPHO_03820"/>
<dbReference type="AlphaFoldDB" id="A0A1L7D1X3"/>
<evidence type="ECO:0000313" key="3">
    <source>
        <dbReference type="Proteomes" id="UP000185491"/>
    </source>
</evidence>
<dbReference type="RefSeq" id="WP_075733351.1">
    <property type="nucleotide sequence ID" value="NZ_CP009249.1"/>
</dbReference>
<feature type="compositionally biased region" description="Basic and acidic residues" evidence="1">
    <location>
        <begin position="34"/>
        <end position="51"/>
    </location>
</feature>
<feature type="region of interest" description="Disordered" evidence="1">
    <location>
        <begin position="12"/>
        <end position="63"/>
    </location>
</feature>
<gene>
    <name evidence="2" type="ORF">CPHO_03820</name>
</gene>
<name>A0A1L7D1X3_9CORY</name>
<sequence>MAKRDEKWFYNLSTGEVTEGPESSWANRMGPYDSRQEAEDALKIAQERNEEADAQDEEWEDED</sequence>
<dbReference type="EMBL" id="CP009249">
    <property type="protein sequence ID" value="APT92156.1"/>
    <property type="molecule type" value="Genomic_DNA"/>
</dbReference>
<proteinExistence type="predicted"/>
<dbReference type="Proteomes" id="UP000185491">
    <property type="component" value="Chromosome"/>
</dbReference>